<dbReference type="Pfam" id="PF20215">
    <property type="entry name" value="DUF6575"/>
    <property type="match status" value="1"/>
</dbReference>
<proteinExistence type="predicted"/>
<name>F9S7A9_9VIBR</name>
<gene>
    <name evidence="3" type="ORF">VII00023_02339</name>
</gene>
<dbReference type="RefSeq" id="WP_006714368.1">
    <property type="nucleotide sequence ID" value="NZ_AFWF01000289.1"/>
</dbReference>
<dbReference type="InterPro" id="IPR046482">
    <property type="entry name" value="DUF6575"/>
</dbReference>
<evidence type="ECO:0000259" key="1">
    <source>
        <dbReference type="Pfam" id="PF20215"/>
    </source>
</evidence>
<accession>F9S7A9</accession>
<keyword evidence="4" id="KW-1185">Reference proteome</keyword>
<sequence>MKVLPYDTELGRLRFFEIYDDFFGPKCFSVKDELEHLYLVYWSGDYDNGACTKWIYLPITHSALDALLREENTVHQAFVNSKRLKVMSVYNDRPTKFESISCYDLTAVNLPPECFSFDSEEIQFIAPESKWDFNLRIAKETNNKKTPTDSVISIILDAFGDIVRDLMKDGSRNEPSLFPLTADYGSFDVKLGTSDKDRANVAISLLGSLLSDVDSIEDQLARIELDPYRLKNLLDIVEFHRLELTLKAKTSTSLDKPLVLSAAKLLPVIKTLQKMTLVIIDSNKIPQANKLGRVIEVVKILANRTELTHEQLEGLTTKRQVQYYTHAAQCLGLLHKNLSLTSAGEVLLQRESQAAQFEYLANRFESSDFGWAWIKWAQVKNLTELDESSAEDFLKECAKGLHRGTIKRRARGLDAWVKTLKKYYRQHQ</sequence>
<evidence type="ECO:0000259" key="2">
    <source>
        <dbReference type="Pfam" id="PF23871"/>
    </source>
</evidence>
<dbReference type="AlphaFoldDB" id="F9S7A9"/>
<feature type="domain" description="DUF6575" evidence="1">
    <location>
        <begin position="1"/>
        <end position="212"/>
    </location>
</feature>
<dbReference type="InterPro" id="IPR055650">
    <property type="entry name" value="DUF7226"/>
</dbReference>
<feature type="domain" description="DUF7226" evidence="2">
    <location>
        <begin position="293"/>
        <end position="418"/>
    </location>
</feature>
<evidence type="ECO:0000313" key="3">
    <source>
        <dbReference type="EMBL" id="EGU31573.1"/>
    </source>
</evidence>
<reference evidence="3 4" key="1">
    <citation type="journal article" date="2012" name="Int. J. Syst. Evol. Microbiol.">
        <title>Vibrio caribbeanicus sp. nov., isolated from the marine sponge Scleritoderma cyanea.</title>
        <authorList>
            <person name="Hoffmann M."/>
            <person name="Monday S.R."/>
            <person name="Allard M.W."/>
            <person name="Strain E.A."/>
            <person name="Whittaker P."/>
            <person name="Naum M."/>
            <person name="McCarthy P.J."/>
            <person name="Lopez J.V."/>
            <person name="Fischer M."/>
            <person name="Brown E.W."/>
        </authorList>
    </citation>
    <scope>NUCLEOTIDE SEQUENCE [LARGE SCALE GENOMIC DNA]</scope>
    <source>
        <strain evidence="3 4">ATCC 700023</strain>
    </source>
</reference>
<dbReference type="EMBL" id="AFWF01000289">
    <property type="protein sequence ID" value="EGU31573.1"/>
    <property type="molecule type" value="Genomic_DNA"/>
</dbReference>
<dbReference type="OrthoDB" id="507999at2"/>
<dbReference type="Pfam" id="PF23871">
    <property type="entry name" value="DUF7226"/>
    <property type="match status" value="1"/>
</dbReference>
<protein>
    <submittedName>
        <fullName evidence="3">Uncharacterized protein</fullName>
    </submittedName>
</protein>
<organism evidence="3 4">
    <name type="scientific">Vibrio ichthyoenteri ATCC 700023</name>
    <dbReference type="NCBI Taxonomy" id="870968"/>
    <lineage>
        <taxon>Bacteria</taxon>
        <taxon>Pseudomonadati</taxon>
        <taxon>Pseudomonadota</taxon>
        <taxon>Gammaproteobacteria</taxon>
        <taxon>Vibrionales</taxon>
        <taxon>Vibrionaceae</taxon>
        <taxon>Vibrio</taxon>
    </lineage>
</organism>
<dbReference type="Proteomes" id="UP000004605">
    <property type="component" value="Unassembled WGS sequence"/>
</dbReference>
<comment type="caution">
    <text evidence="3">The sequence shown here is derived from an EMBL/GenBank/DDBJ whole genome shotgun (WGS) entry which is preliminary data.</text>
</comment>
<evidence type="ECO:0000313" key="4">
    <source>
        <dbReference type="Proteomes" id="UP000004605"/>
    </source>
</evidence>